<evidence type="ECO:0000259" key="9">
    <source>
        <dbReference type="PROSITE" id="PS50850"/>
    </source>
</evidence>
<feature type="transmembrane region" description="Helical" evidence="8">
    <location>
        <begin position="209"/>
        <end position="226"/>
    </location>
</feature>
<feature type="transmembrane region" description="Helical" evidence="8">
    <location>
        <begin position="376"/>
        <end position="399"/>
    </location>
</feature>
<evidence type="ECO:0000256" key="1">
    <source>
        <dbReference type="ARBA" id="ARBA00004651"/>
    </source>
</evidence>
<dbReference type="PANTHER" id="PTHR42718">
    <property type="entry name" value="MAJOR FACILITATOR SUPERFAMILY MULTIDRUG TRANSPORTER MFSC"/>
    <property type="match status" value="1"/>
</dbReference>
<feature type="transmembrane region" description="Helical" evidence="8">
    <location>
        <begin position="535"/>
        <end position="553"/>
    </location>
</feature>
<dbReference type="GO" id="GO:0022857">
    <property type="term" value="F:transmembrane transporter activity"/>
    <property type="evidence" value="ECO:0007669"/>
    <property type="project" value="InterPro"/>
</dbReference>
<keyword evidence="5 8" id="KW-1133">Transmembrane helix</keyword>
<evidence type="ECO:0000256" key="2">
    <source>
        <dbReference type="ARBA" id="ARBA00022448"/>
    </source>
</evidence>
<evidence type="ECO:0000256" key="8">
    <source>
        <dbReference type="SAM" id="Phobius"/>
    </source>
</evidence>
<organism evidence="10 11">
    <name type="scientific">Williamsia herbipolensis</name>
    <dbReference type="NCBI Taxonomy" id="1603258"/>
    <lineage>
        <taxon>Bacteria</taxon>
        <taxon>Bacillati</taxon>
        <taxon>Actinomycetota</taxon>
        <taxon>Actinomycetes</taxon>
        <taxon>Mycobacteriales</taxon>
        <taxon>Nocardiaceae</taxon>
        <taxon>Williamsia</taxon>
    </lineage>
</organism>
<keyword evidence="4 8" id="KW-0812">Transmembrane</keyword>
<feature type="domain" description="Major facilitator superfamily (MFS) profile" evidence="9">
    <location>
        <begin position="20"/>
        <end position="474"/>
    </location>
</feature>
<feature type="transmembrane region" description="Helical" evidence="8">
    <location>
        <begin position="238"/>
        <end position="257"/>
    </location>
</feature>
<feature type="transmembrane region" description="Helical" evidence="8">
    <location>
        <begin position="278"/>
        <end position="299"/>
    </location>
</feature>
<feature type="transmembrane region" description="Helical" evidence="8">
    <location>
        <begin position="20"/>
        <end position="42"/>
    </location>
</feature>
<keyword evidence="2" id="KW-0813">Transport</keyword>
<dbReference type="AlphaFoldDB" id="A0AAU4K347"/>
<feature type="transmembrane region" description="Helical" evidence="8">
    <location>
        <begin position="319"/>
        <end position="338"/>
    </location>
</feature>
<keyword evidence="6 8" id="KW-0472">Membrane</keyword>
<dbReference type="PANTHER" id="PTHR42718:SF39">
    <property type="entry name" value="ACTINORHODIN TRANSPORTER-RELATED"/>
    <property type="match status" value="1"/>
</dbReference>
<dbReference type="EMBL" id="CP108021">
    <property type="protein sequence ID" value="WUM20407.1"/>
    <property type="molecule type" value="Genomic_DNA"/>
</dbReference>
<dbReference type="SUPFAM" id="SSF103473">
    <property type="entry name" value="MFS general substrate transporter"/>
    <property type="match status" value="1"/>
</dbReference>
<evidence type="ECO:0000313" key="10">
    <source>
        <dbReference type="EMBL" id="WUM20407.1"/>
    </source>
</evidence>
<feature type="transmembrane region" description="Helical" evidence="8">
    <location>
        <begin position="86"/>
        <end position="105"/>
    </location>
</feature>
<dbReference type="RefSeq" id="WP_328857726.1">
    <property type="nucleotide sequence ID" value="NZ_CP108021.1"/>
</dbReference>
<feature type="transmembrane region" description="Helical" evidence="8">
    <location>
        <begin position="143"/>
        <end position="168"/>
    </location>
</feature>
<dbReference type="PROSITE" id="PS50850">
    <property type="entry name" value="MFS"/>
    <property type="match status" value="1"/>
</dbReference>
<reference evidence="10 11" key="1">
    <citation type="submission" date="2022-10" db="EMBL/GenBank/DDBJ databases">
        <title>The complete genomes of actinobacterial strains from the NBC collection.</title>
        <authorList>
            <person name="Joergensen T.S."/>
            <person name="Alvarez Arevalo M."/>
            <person name="Sterndorff E.B."/>
            <person name="Faurdal D."/>
            <person name="Vuksanovic O."/>
            <person name="Mourched A.-S."/>
            <person name="Charusanti P."/>
            <person name="Shaw S."/>
            <person name="Blin K."/>
            <person name="Weber T."/>
        </authorList>
    </citation>
    <scope>NUCLEOTIDE SEQUENCE [LARGE SCALE GENOMIC DNA]</scope>
    <source>
        <strain evidence="10 11">NBC_00319</strain>
    </source>
</reference>
<feature type="transmembrane region" description="Helical" evidence="8">
    <location>
        <begin position="54"/>
        <end position="74"/>
    </location>
</feature>
<dbReference type="Proteomes" id="UP001432128">
    <property type="component" value="Chromosome"/>
</dbReference>
<dbReference type="PRINTS" id="PR01036">
    <property type="entry name" value="TCRTETB"/>
</dbReference>
<dbReference type="Gene3D" id="1.20.1250.20">
    <property type="entry name" value="MFS general substrate transporter like domains"/>
    <property type="match status" value="1"/>
</dbReference>
<sequence>MTSAPADAGPYTASRRAWPAFAACLVAVFMQMVDTTIVNIALPDLTTDLGASSADQLLVLTVYTLAFACTLMTASRIGERLGRRRVFIIALAGFTVASLLCGTAAGPGELIAARGLQGACAAFASAQTIAIISAIFPRARHGLVFGVYGATAGVAAMLGPVLGGALVGLDAFGLGWRTIFLVNLPFGVIACVIAARAMPPVVGTVRESLDAVGVALSTIGLFLLIYPLSTGREKGWPGWLLAMLAISIAVLVAFVLHERALLRRGGAPLLRLDLFAERSFAVGAVLSLLFFSVFTAFFFTVSITTQFGLGYSPLHTGLITLPFALGAAVGSLLSPMVVTRIGPRTLTVGMVVFAASVAWMAIVIDPARHDIAIASLIAPLVLGGLGTGVFVAPLQAVILSGTTSRTVGSASGTIPTVQQIGGSVGLAIIGIVFFALVGSASSAGASAGADDLRVRLGDTAVPAVAQPIVVSRFSDCVSRQLSSPRPEVSPPGCSAQGSDADAGPQAAIVREAQPALRPAARVAAARAFLEAFSTIMWIICATAAAVAAISLAVPRARAIVPVGTPASVG</sequence>
<accession>A0AAU4K347</accession>
<dbReference type="InterPro" id="IPR004638">
    <property type="entry name" value="EmrB-like"/>
</dbReference>
<dbReference type="NCBIfam" id="TIGR00711">
    <property type="entry name" value="efflux_EmrB"/>
    <property type="match status" value="1"/>
</dbReference>
<evidence type="ECO:0000256" key="4">
    <source>
        <dbReference type="ARBA" id="ARBA00022692"/>
    </source>
</evidence>
<keyword evidence="11" id="KW-1185">Reference proteome</keyword>
<evidence type="ECO:0000256" key="7">
    <source>
        <dbReference type="SAM" id="MobiDB-lite"/>
    </source>
</evidence>
<dbReference type="CDD" id="cd17321">
    <property type="entry name" value="MFS_MMR_MDR_like"/>
    <property type="match status" value="1"/>
</dbReference>
<evidence type="ECO:0000256" key="6">
    <source>
        <dbReference type="ARBA" id="ARBA00023136"/>
    </source>
</evidence>
<dbReference type="KEGG" id="whr:OG579_00680"/>
<protein>
    <submittedName>
        <fullName evidence="10">DHA2 family efflux MFS transporter permease subunit</fullName>
    </submittedName>
</protein>
<comment type="subcellular location">
    <subcellularLocation>
        <location evidence="1">Cell membrane</location>
        <topology evidence="1">Multi-pass membrane protein</topology>
    </subcellularLocation>
</comment>
<feature type="region of interest" description="Disordered" evidence="7">
    <location>
        <begin position="481"/>
        <end position="500"/>
    </location>
</feature>
<evidence type="ECO:0000256" key="3">
    <source>
        <dbReference type="ARBA" id="ARBA00022475"/>
    </source>
</evidence>
<dbReference type="InterPro" id="IPR011701">
    <property type="entry name" value="MFS"/>
</dbReference>
<evidence type="ECO:0000313" key="11">
    <source>
        <dbReference type="Proteomes" id="UP001432128"/>
    </source>
</evidence>
<name>A0AAU4K347_9NOCA</name>
<gene>
    <name evidence="10" type="ORF">OG579_00680</name>
</gene>
<dbReference type="Gene3D" id="1.20.1720.10">
    <property type="entry name" value="Multidrug resistance protein D"/>
    <property type="match status" value="1"/>
</dbReference>
<evidence type="ECO:0000256" key="5">
    <source>
        <dbReference type="ARBA" id="ARBA00022989"/>
    </source>
</evidence>
<dbReference type="InterPro" id="IPR036259">
    <property type="entry name" value="MFS_trans_sf"/>
</dbReference>
<feature type="transmembrane region" description="Helical" evidence="8">
    <location>
        <begin position="111"/>
        <end position="136"/>
    </location>
</feature>
<proteinExistence type="predicted"/>
<feature type="transmembrane region" description="Helical" evidence="8">
    <location>
        <begin position="345"/>
        <end position="364"/>
    </location>
</feature>
<keyword evidence="3" id="KW-1003">Cell membrane</keyword>
<dbReference type="InterPro" id="IPR020846">
    <property type="entry name" value="MFS_dom"/>
</dbReference>
<dbReference type="GO" id="GO:0005886">
    <property type="term" value="C:plasma membrane"/>
    <property type="evidence" value="ECO:0007669"/>
    <property type="project" value="UniProtKB-SubCell"/>
</dbReference>
<dbReference type="Pfam" id="PF07690">
    <property type="entry name" value="MFS_1"/>
    <property type="match status" value="1"/>
</dbReference>
<feature type="transmembrane region" description="Helical" evidence="8">
    <location>
        <begin position="174"/>
        <end position="197"/>
    </location>
</feature>
<feature type="transmembrane region" description="Helical" evidence="8">
    <location>
        <begin position="420"/>
        <end position="440"/>
    </location>
</feature>